<name>A0A2G2Y8H4_CAPAN</name>
<dbReference type="Pfam" id="PF17919">
    <property type="entry name" value="RT_RNaseH_2"/>
    <property type="match status" value="1"/>
</dbReference>
<dbReference type="OMA" id="HICHKFR"/>
<dbReference type="PANTHER" id="PTHR33064:SF40">
    <property type="entry name" value="REVERSE TRANSCRIPTASE_RETROTRANSPOSON-DERIVED PROTEIN RNASE H-LIKE DOMAIN-CONTAINING PROTEIN"/>
    <property type="match status" value="1"/>
</dbReference>
<dbReference type="PANTHER" id="PTHR33064">
    <property type="entry name" value="POL PROTEIN"/>
    <property type="match status" value="1"/>
</dbReference>
<gene>
    <name evidence="2" type="ORF">T459_30482</name>
</gene>
<dbReference type="STRING" id="4072.A0A2G2Y8H4"/>
<reference evidence="2 3" key="1">
    <citation type="journal article" date="2014" name="Nat. Genet.">
        <title>Genome sequence of the hot pepper provides insights into the evolution of pungency in Capsicum species.</title>
        <authorList>
            <person name="Kim S."/>
            <person name="Park M."/>
            <person name="Yeom S.I."/>
            <person name="Kim Y.M."/>
            <person name="Lee J.M."/>
            <person name="Lee H.A."/>
            <person name="Seo E."/>
            <person name="Choi J."/>
            <person name="Cheong K."/>
            <person name="Kim K.T."/>
            <person name="Jung K."/>
            <person name="Lee G.W."/>
            <person name="Oh S.K."/>
            <person name="Bae C."/>
            <person name="Kim S.B."/>
            <person name="Lee H.Y."/>
            <person name="Kim S.Y."/>
            <person name="Kim M.S."/>
            <person name="Kang B.C."/>
            <person name="Jo Y.D."/>
            <person name="Yang H.B."/>
            <person name="Jeong H.J."/>
            <person name="Kang W.H."/>
            <person name="Kwon J.K."/>
            <person name="Shin C."/>
            <person name="Lim J.Y."/>
            <person name="Park J.H."/>
            <person name="Huh J.H."/>
            <person name="Kim J.S."/>
            <person name="Kim B.D."/>
            <person name="Cohen O."/>
            <person name="Paran I."/>
            <person name="Suh M.C."/>
            <person name="Lee S.B."/>
            <person name="Kim Y.K."/>
            <person name="Shin Y."/>
            <person name="Noh S.J."/>
            <person name="Park J."/>
            <person name="Seo Y.S."/>
            <person name="Kwon S.Y."/>
            <person name="Kim H.A."/>
            <person name="Park J.M."/>
            <person name="Kim H.J."/>
            <person name="Choi S.B."/>
            <person name="Bosland P.W."/>
            <person name="Reeves G."/>
            <person name="Jo S.H."/>
            <person name="Lee B.W."/>
            <person name="Cho H.T."/>
            <person name="Choi H.S."/>
            <person name="Lee M.S."/>
            <person name="Yu Y."/>
            <person name="Do Choi Y."/>
            <person name="Park B.S."/>
            <person name="van Deynze A."/>
            <person name="Ashrafi H."/>
            <person name="Hill T."/>
            <person name="Kim W.T."/>
            <person name="Pai H.S."/>
            <person name="Ahn H.K."/>
            <person name="Yeam I."/>
            <person name="Giovannoni J.J."/>
            <person name="Rose J.K."/>
            <person name="Sorensen I."/>
            <person name="Lee S.J."/>
            <person name="Kim R.W."/>
            <person name="Choi I.Y."/>
            <person name="Choi B.S."/>
            <person name="Lim J.S."/>
            <person name="Lee Y.H."/>
            <person name="Choi D."/>
        </authorList>
    </citation>
    <scope>NUCLEOTIDE SEQUENCE [LARGE SCALE GENOMIC DNA]</scope>
    <source>
        <strain evidence="3">cv. CM334</strain>
    </source>
</reference>
<evidence type="ECO:0000313" key="2">
    <source>
        <dbReference type="EMBL" id="PHT66057.1"/>
    </source>
</evidence>
<dbReference type="Gene3D" id="3.30.70.270">
    <property type="match status" value="1"/>
</dbReference>
<dbReference type="EMBL" id="AYRZ02000012">
    <property type="protein sequence ID" value="PHT66057.1"/>
    <property type="molecule type" value="Genomic_DNA"/>
</dbReference>
<dbReference type="InterPro" id="IPR041577">
    <property type="entry name" value="RT_RNaseH_2"/>
</dbReference>
<protein>
    <recommendedName>
        <fullName evidence="1">Reverse transcriptase/retrotransposon-derived protein RNase H-like domain-containing protein</fullName>
    </recommendedName>
</protein>
<proteinExistence type="predicted"/>
<comment type="caution">
    <text evidence="2">The sequence shown here is derived from an EMBL/GenBank/DDBJ whole genome shotgun (WGS) entry which is preliminary data.</text>
</comment>
<dbReference type="FunFam" id="3.30.70.270:FF:000020">
    <property type="entry name" value="Transposon Tf2-6 polyprotein-like Protein"/>
    <property type="match status" value="1"/>
</dbReference>
<evidence type="ECO:0000313" key="3">
    <source>
        <dbReference type="Proteomes" id="UP000222542"/>
    </source>
</evidence>
<sequence>MVLGVQWLYELGDIKFNFKLLTMEFQHHSKLLSLKGVTPNLKMIDYDSVLKGSTDQVQLFMIKAYASGPAKQSVRSSSTEDRIVQAVLHDYLDLFGEPTKLPPSRAMFDYHIPLLDGATTLNHRPYRESKCVFAAAEVEYLGHFISAAGVATDNKKIQAVKEWPIPRTIKQLRGFLGLAGYYRRFIRGYGVISKALNDPLKDSFVWTDEATQAFVALKEALTSAPLLTLPDFTIPFTVETDVCDVGVGAVLMQLGKRIAYLSIGLAPKHQTLSVYDKELLALVISVPKWSQYLRYNPFIIKTDQKALKFLLEQKLHTGSQLKWVTKLLNSILILNTKRDEIIKWLMLYLDYPLVN</sequence>
<dbReference type="InterPro" id="IPR051320">
    <property type="entry name" value="Viral_Replic_Matur_Polypro"/>
</dbReference>
<dbReference type="AlphaFoldDB" id="A0A2G2Y8H4"/>
<dbReference type="Proteomes" id="UP000222542">
    <property type="component" value="Unassembled WGS sequence"/>
</dbReference>
<dbReference type="InterPro" id="IPR043502">
    <property type="entry name" value="DNA/RNA_pol_sf"/>
</dbReference>
<keyword evidence="3" id="KW-1185">Reference proteome</keyword>
<reference evidence="2 3" key="2">
    <citation type="journal article" date="2017" name="Genome Biol.">
        <title>New reference genome sequences of hot pepper reveal the massive evolution of plant disease-resistance genes by retroduplication.</title>
        <authorList>
            <person name="Kim S."/>
            <person name="Park J."/>
            <person name="Yeom S.I."/>
            <person name="Kim Y.M."/>
            <person name="Seo E."/>
            <person name="Kim K.T."/>
            <person name="Kim M.S."/>
            <person name="Lee J.M."/>
            <person name="Cheong K."/>
            <person name="Shin H.S."/>
            <person name="Kim S.B."/>
            <person name="Han K."/>
            <person name="Lee J."/>
            <person name="Park M."/>
            <person name="Lee H.A."/>
            <person name="Lee H.Y."/>
            <person name="Lee Y."/>
            <person name="Oh S."/>
            <person name="Lee J.H."/>
            <person name="Choi E."/>
            <person name="Choi E."/>
            <person name="Lee S.E."/>
            <person name="Jeon J."/>
            <person name="Kim H."/>
            <person name="Choi G."/>
            <person name="Song H."/>
            <person name="Lee J."/>
            <person name="Lee S.C."/>
            <person name="Kwon J.K."/>
            <person name="Lee H.Y."/>
            <person name="Koo N."/>
            <person name="Hong Y."/>
            <person name="Kim R.W."/>
            <person name="Kang W.H."/>
            <person name="Huh J.H."/>
            <person name="Kang B.C."/>
            <person name="Yang T.J."/>
            <person name="Lee Y.H."/>
            <person name="Bennetzen J.L."/>
            <person name="Choi D."/>
        </authorList>
    </citation>
    <scope>NUCLEOTIDE SEQUENCE [LARGE SCALE GENOMIC DNA]</scope>
    <source>
        <strain evidence="3">cv. CM334</strain>
    </source>
</reference>
<organism evidence="2 3">
    <name type="scientific">Capsicum annuum</name>
    <name type="common">Capsicum pepper</name>
    <dbReference type="NCBI Taxonomy" id="4072"/>
    <lineage>
        <taxon>Eukaryota</taxon>
        <taxon>Viridiplantae</taxon>
        <taxon>Streptophyta</taxon>
        <taxon>Embryophyta</taxon>
        <taxon>Tracheophyta</taxon>
        <taxon>Spermatophyta</taxon>
        <taxon>Magnoliopsida</taxon>
        <taxon>eudicotyledons</taxon>
        <taxon>Gunneridae</taxon>
        <taxon>Pentapetalae</taxon>
        <taxon>asterids</taxon>
        <taxon>lamiids</taxon>
        <taxon>Solanales</taxon>
        <taxon>Solanaceae</taxon>
        <taxon>Solanoideae</taxon>
        <taxon>Capsiceae</taxon>
        <taxon>Capsicum</taxon>
    </lineage>
</organism>
<dbReference type="InterPro" id="IPR043128">
    <property type="entry name" value="Rev_trsase/Diguanyl_cyclase"/>
</dbReference>
<dbReference type="Gramene" id="PHT66057">
    <property type="protein sequence ID" value="PHT66057"/>
    <property type="gene ID" value="T459_30482"/>
</dbReference>
<feature type="domain" description="Reverse transcriptase/retrotransposon-derived protein RNase H-like" evidence="1">
    <location>
        <begin position="206"/>
        <end position="300"/>
    </location>
</feature>
<dbReference type="SUPFAM" id="SSF56672">
    <property type="entry name" value="DNA/RNA polymerases"/>
    <property type="match status" value="1"/>
</dbReference>
<evidence type="ECO:0000259" key="1">
    <source>
        <dbReference type="Pfam" id="PF17919"/>
    </source>
</evidence>
<accession>A0A2G2Y8H4</accession>